<dbReference type="InterPro" id="IPR017452">
    <property type="entry name" value="GPCR_Rhodpsn_7TM"/>
</dbReference>
<dbReference type="OrthoDB" id="6276488at2759"/>
<evidence type="ECO:0000256" key="6">
    <source>
        <dbReference type="ARBA" id="ARBA00023136"/>
    </source>
</evidence>
<organism evidence="11">
    <name type="scientific">Capitella teleta</name>
    <name type="common">Polychaete worm</name>
    <dbReference type="NCBI Taxonomy" id="283909"/>
    <lineage>
        <taxon>Eukaryota</taxon>
        <taxon>Metazoa</taxon>
        <taxon>Spiralia</taxon>
        <taxon>Lophotrochozoa</taxon>
        <taxon>Annelida</taxon>
        <taxon>Polychaeta</taxon>
        <taxon>Sedentaria</taxon>
        <taxon>Scolecida</taxon>
        <taxon>Capitellidae</taxon>
        <taxon>Capitella</taxon>
    </lineage>
</organism>
<evidence type="ECO:0000259" key="10">
    <source>
        <dbReference type="PROSITE" id="PS50262"/>
    </source>
</evidence>
<accession>R7TMR3</accession>
<keyword evidence="5" id="KW-0297">G-protein coupled receptor</keyword>
<keyword evidence="3 9" id="KW-0812">Transmembrane</keyword>
<evidence type="ECO:0000313" key="12">
    <source>
        <dbReference type="EnsemblMetazoa" id="CapteP191249"/>
    </source>
</evidence>
<keyword evidence="7" id="KW-0675">Receptor</keyword>
<keyword evidence="6 9" id="KW-0472">Membrane</keyword>
<name>R7TMR3_CAPTE</name>
<reference evidence="12" key="3">
    <citation type="submission" date="2015-06" db="UniProtKB">
        <authorList>
            <consortium name="EnsemblMetazoa"/>
        </authorList>
    </citation>
    <scope>IDENTIFICATION</scope>
</reference>
<feature type="transmembrane region" description="Helical" evidence="9">
    <location>
        <begin position="106"/>
        <end position="129"/>
    </location>
</feature>
<evidence type="ECO:0000256" key="3">
    <source>
        <dbReference type="ARBA" id="ARBA00022692"/>
    </source>
</evidence>
<dbReference type="PRINTS" id="PR00237">
    <property type="entry name" value="GPCRRHODOPSN"/>
</dbReference>
<evidence type="ECO:0000256" key="7">
    <source>
        <dbReference type="ARBA" id="ARBA00023170"/>
    </source>
</evidence>
<dbReference type="EMBL" id="KB310159">
    <property type="protein sequence ID" value="ELT92370.1"/>
    <property type="molecule type" value="Genomic_DNA"/>
</dbReference>
<feature type="domain" description="G-protein coupled receptors family 1 profile" evidence="10">
    <location>
        <begin position="42"/>
        <end position="135"/>
    </location>
</feature>
<dbReference type="EMBL" id="AMQN01002844">
    <property type="status" value="NOT_ANNOTATED_CDS"/>
    <property type="molecule type" value="Genomic_DNA"/>
</dbReference>
<protein>
    <recommendedName>
        <fullName evidence="10">G-protein coupled receptors family 1 profile domain-containing protein</fullName>
    </recommendedName>
</protein>
<dbReference type="STRING" id="283909.R7TMR3"/>
<evidence type="ECO:0000256" key="1">
    <source>
        <dbReference type="ARBA" id="ARBA00004651"/>
    </source>
</evidence>
<dbReference type="EnsemblMetazoa" id="CapteT191249">
    <property type="protein sequence ID" value="CapteP191249"/>
    <property type="gene ID" value="CapteG191249"/>
</dbReference>
<feature type="transmembrane region" description="Helical" evidence="9">
    <location>
        <begin position="30"/>
        <end position="50"/>
    </location>
</feature>
<evidence type="ECO:0000256" key="2">
    <source>
        <dbReference type="ARBA" id="ARBA00022475"/>
    </source>
</evidence>
<reference evidence="13" key="1">
    <citation type="submission" date="2012-12" db="EMBL/GenBank/DDBJ databases">
        <authorList>
            <person name="Hellsten U."/>
            <person name="Grimwood J."/>
            <person name="Chapman J.A."/>
            <person name="Shapiro H."/>
            <person name="Aerts A."/>
            <person name="Otillar R.P."/>
            <person name="Terry A.Y."/>
            <person name="Boore J.L."/>
            <person name="Simakov O."/>
            <person name="Marletaz F."/>
            <person name="Cho S.-J."/>
            <person name="Edsinger-Gonzales E."/>
            <person name="Havlak P."/>
            <person name="Kuo D.-H."/>
            <person name="Larsson T."/>
            <person name="Lv J."/>
            <person name="Arendt D."/>
            <person name="Savage R."/>
            <person name="Osoegawa K."/>
            <person name="de Jong P."/>
            <person name="Lindberg D.R."/>
            <person name="Seaver E.C."/>
            <person name="Weisblat D.A."/>
            <person name="Putnam N.H."/>
            <person name="Grigoriev I.V."/>
            <person name="Rokhsar D.S."/>
        </authorList>
    </citation>
    <scope>NUCLEOTIDE SEQUENCE</scope>
    <source>
        <strain evidence="13">I ESC-2004</strain>
    </source>
</reference>
<evidence type="ECO:0000256" key="8">
    <source>
        <dbReference type="ARBA" id="ARBA00023224"/>
    </source>
</evidence>
<dbReference type="PANTHER" id="PTHR46272:SF2">
    <property type="entry name" value="OCTOPAMINE RECEPTOR-LIKE"/>
    <property type="match status" value="1"/>
</dbReference>
<sequence length="335" mass="38732">MRHSTEIPFTEVTIWGITETRTPSNLFGKIYYSLVVFVGLVGNTLNLVILSKRNLTLFSSTVYLIGLACADILVLIFQTTLKYVVYKSWVVTGPHEFMNFVCVYNNWILIGAVRASFWITVGFTIERYIAIAHPLWGKRWCTVSRAKGLRSKMNGRDCSSSGDDVTKYKINRHLKIFEASAAIRRRASNNNKIARSQLDQRLRYLNKMAAVARAKQQRSFDVAMETLKRIDAHRTVLQTMFKCCDFNFMYHTQANHRQHLPAIHVKICNSGFTNKTLRSYVDKVMKERDLCYHGRQQRARMLEVLLLRSKQPFDIDRNASFSTVIANHANYVQRN</sequence>
<comment type="subcellular location">
    <subcellularLocation>
        <location evidence="1">Cell membrane</location>
        <topology evidence="1">Multi-pass membrane protein</topology>
    </subcellularLocation>
</comment>
<keyword evidence="8" id="KW-0807">Transducer</keyword>
<evidence type="ECO:0000313" key="11">
    <source>
        <dbReference type="EMBL" id="ELT92370.1"/>
    </source>
</evidence>
<dbReference type="PROSITE" id="PS50262">
    <property type="entry name" value="G_PROTEIN_RECEP_F1_2"/>
    <property type="match status" value="1"/>
</dbReference>
<evidence type="ECO:0000313" key="13">
    <source>
        <dbReference type="Proteomes" id="UP000014760"/>
    </source>
</evidence>
<gene>
    <name evidence="11" type="ORF">CAPTEDRAFT_191249</name>
</gene>
<dbReference type="InterPro" id="IPR052477">
    <property type="entry name" value="Orphan_GPCR1"/>
</dbReference>
<evidence type="ECO:0000256" key="4">
    <source>
        <dbReference type="ARBA" id="ARBA00022989"/>
    </source>
</evidence>
<keyword evidence="4 9" id="KW-1133">Transmembrane helix</keyword>
<feature type="transmembrane region" description="Helical" evidence="9">
    <location>
        <begin position="62"/>
        <end position="86"/>
    </location>
</feature>
<dbReference type="AlphaFoldDB" id="R7TMR3"/>
<dbReference type="HOGENOM" id="CLU_829619_0_0_1"/>
<dbReference type="Pfam" id="PF00001">
    <property type="entry name" value="7tm_1"/>
    <property type="match status" value="1"/>
</dbReference>
<evidence type="ECO:0000256" key="9">
    <source>
        <dbReference type="SAM" id="Phobius"/>
    </source>
</evidence>
<dbReference type="GO" id="GO:0004930">
    <property type="term" value="F:G protein-coupled receptor activity"/>
    <property type="evidence" value="ECO:0007669"/>
    <property type="project" value="UniProtKB-KW"/>
</dbReference>
<proteinExistence type="predicted"/>
<keyword evidence="2" id="KW-1003">Cell membrane</keyword>
<dbReference type="GO" id="GO:0005886">
    <property type="term" value="C:plasma membrane"/>
    <property type="evidence" value="ECO:0007669"/>
    <property type="project" value="UniProtKB-SubCell"/>
</dbReference>
<dbReference type="SUPFAM" id="SSF81321">
    <property type="entry name" value="Family A G protein-coupled receptor-like"/>
    <property type="match status" value="1"/>
</dbReference>
<dbReference type="Gene3D" id="1.20.1070.10">
    <property type="entry name" value="Rhodopsin 7-helix transmembrane proteins"/>
    <property type="match status" value="1"/>
</dbReference>
<reference evidence="11 13" key="2">
    <citation type="journal article" date="2013" name="Nature">
        <title>Insights into bilaterian evolution from three spiralian genomes.</title>
        <authorList>
            <person name="Simakov O."/>
            <person name="Marletaz F."/>
            <person name="Cho S.J."/>
            <person name="Edsinger-Gonzales E."/>
            <person name="Havlak P."/>
            <person name="Hellsten U."/>
            <person name="Kuo D.H."/>
            <person name="Larsson T."/>
            <person name="Lv J."/>
            <person name="Arendt D."/>
            <person name="Savage R."/>
            <person name="Osoegawa K."/>
            <person name="de Jong P."/>
            <person name="Grimwood J."/>
            <person name="Chapman J.A."/>
            <person name="Shapiro H."/>
            <person name="Aerts A."/>
            <person name="Otillar R.P."/>
            <person name="Terry A.Y."/>
            <person name="Boore J.L."/>
            <person name="Grigoriev I.V."/>
            <person name="Lindberg D.R."/>
            <person name="Seaver E.C."/>
            <person name="Weisblat D.A."/>
            <person name="Putnam N.H."/>
            <person name="Rokhsar D.S."/>
        </authorList>
    </citation>
    <scope>NUCLEOTIDE SEQUENCE</scope>
    <source>
        <strain evidence="11 13">I ESC-2004</strain>
    </source>
</reference>
<dbReference type="Proteomes" id="UP000014760">
    <property type="component" value="Unassembled WGS sequence"/>
</dbReference>
<evidence type="ECO:0000256" key="5">
    <source>
        <dbReference type="ARBA" id="ARBA00023040"/>
    </source>
</evidence>
<keyword evidence="13" id="KW-1185">Reference proteome</keyword>
<dbReference type="PANTHER" id="PTHR46272">
    <property type="entry name" value="G_PROTEIN_RECEP_F1_2 DOMAIN-CONTAINING PROTEIN"/>
    <property type="match status" value="1"/>
</dbReference>
<dbReference type="InterPro" id="IPR000276">
    <property type="entry name" value="GPCR_Rhodpsn"/>
</dbReference>